<dbReference type="OrthoDB" id="70491at2"/>
<dbReference type="PROSITE" id="PS50977">
    <property type="entry name" value="HTH_TETR_2"/>
    <property type="match status" value="1"/>
</dbReference>
<dbReference type="Proteomes" id="UP000239477">
    <property type="component" value="Chromosome"/>
</dbReference>
<evidence type="ECO:0000313" key="4">
    <source>
        <dbReference type="EMBL" id="AVJ28363.1"/>
    </source>
</evidence>
<dbReference type="Gene3D" id="1.10.357.10">
    <property type="entry name" value="Tetracycline Repressor, domain 2"/>
    <property type="match status" value="1"/>
</dbReference>
<dbReference type="RefSeq" id="WP_105239159.1">
    <property type="nucleotide sequence ID" value="NZ_CP023270.1"/>
</dbReference>
<keyword evidence="1 2" id="KW-0238">DNA-binding</keyword>
<dbReference type="PANTHER" id="PTHR30055">
    <property type="entry name" value="HTH-TYPE TRANSCRIPTIONAL REGULATOR RUTR"/>
    <property type="match status" value="1"/>
</dbReference>
<dbReference type="AlphaFoldDB" id="A0A2S0I8N9"/>
<dbReference type="PRINTS" id="PR00455">
    <property type="entry name" value="HTHTETR"/>
</dbReference>
<organism evidence="4 5">
    <name type="scientific">Achromobacter spanius</name>
    <dbReference type="NCBI Taxonomy" id="217203"/>
    <lineage>
        <taxon>Bacteria</taxon>
        <taxon>Pseudomonadati</taxon>
        <taxon>Pseudomonadota</taxon>
        <taxon>Betaproteobacteria</taxon>
        <taxon>Burkholderiales</taxon>
        <taxon>Alcaligenaceae</taxon>
        <taxon>Achromobacter</taxon>
    </lineage>
</organism>
<dbReference type="InterPro" id="IPR009057">
    <property type="entry name" value="Homeodomain-like_sf"/>
</dbReference>
<accession>A0A2S0I8N9</accession>
<evidence type="ECO:0000259" key="3">
    <source>
        <dbReference type="PROSITE" id="PS50977"/>
    </source>
</evidence>
<evidence type="ECO:0000313" key="5">
    <source>
        <dbReference type="Proteomes" id="UP000239477"/>
    </source>
</evidence>
<dbReference type="GO" id="GO:0003700">
    <property type="term" value="F:DNA-binding transcription factor activity"/>
    <property type="evidence" value="ECO:0007669"/>
    <property type="project" value="TreeGrafter"/>
</dbReference>
<feature type="domain" description="HTH tetR-type" evidence="3">
    <location>
        <begin position="16"/>
        <end position="76"/>
    </location>
</feature>
<name>A0A2S0I8N9_9BURK</name>
<dbReference type="InterPro" id="IPR001647">
    <property type="entry name" value="HTH_TetR"/>
</dbReference>
<proteinExistence type="predicted"/>
<evidence type="ECO:0000256" key="2">
    <source>
        <dbReference type="PROSITE-ProRule" id="PRU00335"/>
    </source>
</evidence>
<dbReference type="PANTHER" id="PTHR30055:SF223">
    <property type="entry name" value="HTH-TYPE TRANSCRIPTIONAL REGULATOR UIDR"/>
    <property type="match status" value="1"/>
</dbReference>
<gene>
    <name evidence="4" type="ORF">CLM73_15280</name>
</gene>
<dbReference type="GO" id="GO:0000976">
    <property type="term" value="F:transcription cis-regulatory region binding"/>
    <property type="evidence" value="ECO:0007669"/>
    <property type="project" value="TreeGrafter"/>
</dbReference>
<dbReference type="Pfam" id="PF00440">
    <property type="entry name" value="TetR_N"/>
    <property type="match status" value="1"/>
</dbReference>
<reference evidence="4 5" key="1">
    <citation type="submission" date="2017-09" db="EMBL/GenBank/DDBJ databases">
        <title>Genomic, metabolic, and phenotypic characteristics of bacterial isolates from the natural microbiome of the model nematode Caenorhabditis elegans.</title>
        <authorList>
            <person name="Zimmermann J."/>
            <person name="Obeng N."/>
            <person name="Yang W."/>
            <person name="Obeng O."/>
            <person name="Kissoyan K."/>
            <person name="Pees B."/>
            <person name="Dirksen P."/>
            <person name="Hoppner M."/>
            <person name="Franke A."/>
            <person name="Rosenstiel P."/>
            <person name="Leippe M."/>
            <person name="Dierking K."/>
            <person name="Kaleta C."/>
            <person name="Schulenburg H."/>
        </authorList>
    </citation>
    <scope>NUCLEOTIDE SEQUENCE [LARGE SCALE GENOMIC DNA]</scope>
    <source>
        <strain evidence="4 5">MYb73</strain>
    </source>
</reference>
<feature type="DNA-binding region" description="H-T-H motif" evidence="2">
    <location>
        <begin position="39"/>
        <end position="58"/>
    </location>
</feature>
<dbReference type="EMBL" id="CP023270">
    <property type="protein sequence ID" value="AVJ28363.1"/>
    <property type="molecule type" value="Genomic_DNA"/>
</dbReference>
<evidence type="ECO:0000256" key="1">
    <source>
        <dbReference type="ARBA" id="ARBA00023125"/>
    </source>
</evidence>
<sequence>MTSPPAPSPRRRLSKDARQRQLIDVSWALIRDEGTDALTLGRLAEQAGVSKPVVYDHFGTRNGLLAALYQDFDQRQTAIIDDAIAASKATLQAKADVIATRYVECVSAQGREIPGVLAALNGSPELAAVKTQYQHAFIRKCQDILAPFAGPQGVSLAGLWGMLGAADALSQAAVAGDITQQAARDELFRIILDLVKRARAPAN</sequence>
<dbReference type="InterPro" id="IPR050109">
    <property type="entry name" value="HTH-type_TetR-like_transc_reg"/>
</dbReference>
<keyword evidence="5" id="KW-1185">Reference proteome</keyword>
<protein>
    <submittedName>
        <fullName evidence="4">TetR family transcriptional regulator</fullName>
    </submittedName>
</protein>
<dbReference type="SUPFAM" id="SSF46689">
    <property type="entry name" value="Homeodomain-like"/>
    <property type="match status" value="1"/>
</dbReference>